<dbReference type="OrthoDB" id="5823352at2"/>
<dbReference type="Pfam" id="PF13505">
    <property type="entry name" value="OMP_b-brl"/>
    <property type="match status" value="1"/>
</dbReference>
<protein>
    <recommendedName>
        <fullName evidence="2">Outer membrane protein beta-barrel domain-containing protein</fullName>
    </recommendedName>
</protein>
<dbReference type="InterPro" id="IPR011250">
    <property type="entry name" value="OMP/PagP_B-barrel"/>
</dbReference>
<dbReference type="RefSeq" id="WP_129123694.1">
    <property type="nucleotide sequence ID" value="NZ_PEIB01000033.1"/>
</dbReference>
<feature type="domain" description="Outer membrane protein beta-barrel" evidence="2">
    <location>
        <begin position="64"/>
        <end position="143"/>
    </location>
</feature>
<evidence type="ECO:0000256" key="1">
    <source>
        <dbReference type="ARBA" id="ARBA00022729"/>
    </source>
</evidence>
<evidence type="ECO:0000313" key="4">
    <source>
        <dbReference type="Proteomes" id="UP000290287"/>
    </source>
</evidence>
<dbReference type="InterPro" id="IPR027385">
    <property type="entry name" value="Beta-barrel_OMP"/>
</dbReference>
<accession>A0A4Q0YRJ2</accession>
<dbReference type="Gene3D" id="2.40.160.20">
    <property type="match status" value="1"/>
</dbReference>
<dbReference type="AlphaFoldDB" id="A0A4Q0YRJ2"/>
<reference evidence="3 4" key="1">
    <citation type="submission" date="2017-10" db="EMBL/GenBank/DDBJ databases">
        <title>Nyctiphanis sp. nov., isolated from the stomach of the euphausiid Nyctiphanes simplex (Hansen, 1911) in the Gulf of California.</title>
        <authorList>
            <person name="Gomez-Gil B."/>
            <person name="Aguilar-Mendez M."/>
            <person name="Lopez-Cortes A."/>
            <person name="Gomez-Gutierrez J."/>
            <person name="Roque A."/>
            <person name="Lang E."/>
            <person name="Gonzalez-Castillo A."/>
        </authorList>
    </citation>
    <scope>NUCLEOTIDE SEQUENCE [LARGE SCALE GENOMIC DNA]</scope>
    <source>
        <strain evidence="3 4">CAIM 600</strain>
    </source>
</reference>
<organism evidence="3 4">
    <name type="scientific">Veronia nyctiphanis</name>
    <dbReference type="NCBI Taxonomy" id="1278244"/>
    <lineage>
        <taxon>Bacteria</taxon>
        <taxon>Pseudomonadati</taxon>
        <taxon>Pseudomonadota</taxon>
        <taxon>Gammaproteobacteria</taxon>
        <taxon>Vibrionales</taxon>
        <taxon>Vibrionaceae</taxon>
        <taxon>Veronia</taxon>
    </lineage>
</organism>
<keyword evidence="1" id="KW-0732">Signal</keyword>
<evidence type="ECO:0000313" key="3">
    <source>
        <dbReference type="EMBL" id="RXJ71719.1"/>
    </source>
</evidence>
<comment type="caution">
    <text evidence="3">The sequence shown here is derived from an EMBL/GenBank/DDBJ whole genome shotgun (WGS) entry which is preliminary data.</text>
</comment>
<dbReference type="EMBL" id="PEIB01000033">
    <property type="protein sequence ID" value="RXJ71719.1"/>
    <property type="molecule type" value="Genomic_DNA"/>
</dbReference>
<evidence type="ECO:0000259" key="2">
    <source>
        <dbReference type="Pfam" id="PF13505"/>
    </source>
</evidence>
<dbReference type="SUPFAM" id="SSF56925">
    <property type="entry name" value="OMPA-like"/>
    <property type="match status" value="1"/>
</dbReference>
<proteinExistence type="predicted"/>
<gene>
    <name evidence="3" type="ORF">CS022_19930</name>
</gene>
<sequence length="147" mass="16134">MDLKINGQPLDEDGIFDGEIYYRRMLFENFGIEGGWRQSFEVPIFTAVESILGADIKGVENGGPRLSAYGAYPMGGGFSLYGKGGLTYYKLEYSFKDQQQDKSSLGGEVAAGLNWDLGYVGLNLEANYARSSKVSTTTGRLGLHMNF</sequence>
<dbReference type="Proteomes" id="UP000290287">
    <property type="component" value="Unassembled WGS sequence"/>
</dbReference>
<keyword evidence="4" id="KW-1185">Reference proteome</keyword>
<name>A0A4Q0YRJ2_9GAMM</name>